<dbReference type="InterPro" id="IPR007502">
    <property type="entry name" value="Helicase-assoc_dom"/>
</dbReference>
<keyword evidence="5" id="KW-1185">Reference proteome</keyword>
<name>A0ABV1A514_9TELE</name>
<evidence type="ECO:0000256" key="1">
    <source>
        <dbReference type="ARBA" id="ARBA00022741"/>
    </source>
</evidence>
<dbReference type="Pfam" id="PF04408">
    <property type="entry name" value="WHD_HA2"/>
    <property type="match status" value="1"/>
</dbReference>
<dbReference type="PANTHER" id="PTHR18934:SF95">
    <property type="entry name" value="ATP-DEPENDENT RNA HELICASE DHX15"/>
    <property type="match status" value="1"/>
</dbReference>
<keyword evidence="2" id="KW-0067">ATP-binding</keyword>
<comment type="caution">
    <text evidence="4">The sequence shown here is derived from an EMBL/GenBank/DDBJ whole genome shotgun (WGS) entry which is preliminary data.</text>
</comment>
<organism evidence="4 5">
    <name type="scientific">Ameca splendens</name>
    <dbReference type="NCBI Taxonomy" id="208324"/>
    <lineage>
        <taxon>Eukaryota</taxon>
        <taxon>Metazoa</taxon>
        <taxon>Chordata</taxon>
        <taxon>Craniata</taxon>
        <taxon>Vertebrata</taxon>
        <taxon>Euteleostomi</taxon>
        <taxon>Actinopterygii</taxon>
        <taxon>Neopterygii</taxon>
        <taxon>Teleostei</taxon>
        <taxon>Neoteleostei</taxon>
        <taxon>Acanthomorphata</taxon>
        <taxon>Ovalentaria</taxon>
        <taxon>Atherinomorphae</taxon>
        <taxon>Cyprinodontiformes</taxon>
        <taxon>Goodeidae</taxon>
        <taxon>Ameca</taxon>
    </lineage>
</organism>
<feature type="domain" description="Helicase-associated" evidence="3">
    <location>
        <begin position="2"/>
        <end position="98"/>
    </location>
</feature>
<dbReference type="Gene3D" id="1.20.120.1080">
    <property type="match status" value="1"/>
</dbReference>
<protein>
    <recommendedName>
        <fullName evidence="3">Helicase-associated domain-containing protein</fullName>
    </recommendedName>
</protein>
<dbReference type="SMART" id="SM00847">
    <property type="entry name" value="HA2"/>
    <property type="match status" value="1"/>
</dbReference>
<evidence type="ECO:0000256" key="2">
    <source>
        <dbReference type="ARBA" id="ARBA00022840"/>
    </source>
</evidence>
<sequence length="173" mass="19221">MRMLELLNYLAALNDDCDLTELGSMMAEFPLDPQLAKMVITSCQFNCSNEVLSITAMLSDHESTQWCCDNFVHYRSLMSADNVRQQLSRTASNCHGLAPTSTALISTSGKRCSLFFSCRLAQTAPQYYEMSNFPQCEASRQLRYIIAELIQGIHSVLRRPASTAAASSVSEQS</sequence>
<dbReference type="EMBL" id="JAHRIP010084818">
    <property type="protein sequence ID" value="MEQ2313648.1"/>
    <property type="molecule type" value="Genomic_DNA"/>
</dbReference>
<proteinExistence type="predicted"/>
<dbReference type="Pfam" id="PF21010">
    <property type="entry name" value="HA2_C"/>
    <property type="match status" value="1"/>
</dbReference>
<dbReference type="SUPFAM" id="SSF52540">
    <property type="entry name" value="P-loop containing nucleoside triphosphate hydrolases"/>
    <property type="match status" value="1"/>
</dbReference>
<dbReference type="Proteomes" id="UP001469553">
    <property type="component" value="Unassembled WGS sequence"/>
</dbReference>
<dbReference type="InterPro" id="IPR027417">
    <property type="entry name" value="P-loop_NTPase"/>
</dbReference>
<reference evidence="4 5" key="1">
    <citation type="submission" date="2021-06" db="EMBL/GenBank/DDBJ databases">
        <authorList>
            <person name="Palmer J.M."/>
        </authorList>
    </citation>
    <scope>NUCLEOTIDE SEQUENCE [LARGE SCALE GENOMIC DNA]</scope>
    <source>
        <strain evidence="4 5">AS_MEX2019</strain>
        <tissue evidence="4">Muscle</tissue>
    </source>
</reference>
<evidence type="ECO:0000259" key="3">
    <source>
        <dbReference type="SMART" id="SM00847"/>
    </source>
</evidence>
<accession>A0ABV1A514</accession>
<evidence type="ECO:0000313" key="5">
    <source>
        <dbReference type="Proteomes" id="UP001469553"/>
    </source>
</evidence>
<gene>
    <name evidence="4" type="ORF">AMECASPLE_004256</name>
</gene>
<evidence type="ECO:0000313" key="4">
    <source>
        <dbReference type="EMBL" id="MEQ2313648.1"/>
    </source>
</evidence>
<dbReference type="PANTHER" id="PTHR18934">
    <property type="entry name" value="ATP-DEPENDENT RNA HELICASE"/>
    <property type="match status" value="1"/>
</dbReference>
<dbReference type="InterPro" id="IPR048333">
    <property type="entry name" value="HA2_WH"/>
</dbReference>
<keyword evidence="1" id="KW-0547">Nucleotide-binding</keyword>